<dbReference type="Pfam" id="PF00672">
    <property type="entry name" value="HAMP"/>
    <property type="match status" value="1"/>
</dbReference>
<dbReference type="Pfam" id="PF06580">
    <property type="entry name" value="His_kinase"/>
    <property type="match status" value="1"/>
</dbReference>
<dbReference type="SUPFAM" id="SSF158472">
    <property type="entry name" value="HAMP domain-like"/>
    <property type="match status" value="1"/>
</dbReference>
<evidence type="ECO:0000256" key="4">
    <source>
        <dbReference type="ARBA" id="ARBA00022679"/>
    </source>
</evidence>
<sequence>MGRLAALSKLHVYQKVIIVFVAMIAPVYLINLWMNMMGLSFIKEDVSNSIKSNVKFYSKQLDDQIVFIRNLQLQFLNDVELQKLSFLGKRIDGFEEMQLVNRVRDRLSTILNSSNYVMNVGVYLKSYGRTISTQHGIVKLPNQEHNLIATYLENQPVSFPYFHNDKLYFIETANNSTIVVYLEVSVNKMKDTLSQLVQYYNDSGAMLADERFHRTITLKIDDEVAVRIQEGILRLPPAKSYDSFLLKVDDRGSYRITYDGINSLGLTLYTYVNENEITGPLKQFNIWFIILSIASIFVIIVFAFSVNWMIHKPLKKLISAFKILETDNLNVSIRPKGGNEFSYLYRSFDRMVEKMRQSIQENYEQKIALQHSELKQLQSQINPHFLYNSFFNIYMISKSGDIDNATLLAQKLGSYYQFITRSGKDEVPLDQEYRHALDYCEIQSIRFSNRIHVEAEPLQEWCKSLMVPRLIIQPVVENAFEHAFEQTYENGARHRNVRLSVAFGGGGEDVLRITVEDNGNALTDESLEALRKQLDDASNAPEKTGLINVCRRIRLKFGPGSGVFVSRGASGGLKADIVIDYLRHGG</sequence>
<feature type="transmembrane region" description="Helical" evidence="6">
    <location>
        <begin position="286"/>
        <end position="310"/>
    </location>
</feature>
<keyword evidence="9" id="KW-1185">Reference proteome</keyword>
<keyword evidence="5 6" id="KW-0472">Membrane</keyword>
<keyword evidence="8" id="KW-0418">Kinase</keyword>
<dbReference type="Gene3D" id="3.30.565.10">
    <property type="entry name" value="Histidine kinase-like ATPase, C-terminal domain"/>
    <property type="match status" value="1"/>
</dbReference>
<dbReference type="PANTHER" id="PTHR34220:SF7">
    <property type="entry name" value="SENSOR HISTIDINE KINASE YPDA"/>
    <property type="match status" value="1"/>
</dbReference>
<evidence type="ECO:0000313" key="9">
    <source>
        <dbReference type="Proteomes" id="UP001493487"/>
    </source>
</evidence>
<dbReference type="InterPro" id="IPR050640">
    <property type="entry name" value="Bact_2-comp_sensor_kinase"/>
</dbReference>
<dbReference type="Proteomes" id="UP001493487">
    <property type="component" value="Unassembled WGS sequence"/>
</dbReference>
<dbReference type="PROSITE" id="PS50885">
    <property type="entry name" value="HAMP"/>
    <property type="match status" value="1"/>
</dbReference>
<dbReference type="SUPFAM" id="SSF55874">
    <property type="entry name" value="ATPase domain of HSP90 chaperone/DNA topoisomerase II/histidine kinase"/>
    <property type="match status" value="1"/>
</dbReference>
<feature type="transmembrane region" description="Helical" evidence="6">
    <location>
        <begin position="12"/>
        <end position="34"/>
    </location>
</feature>
<evidence type="ECO:0000256" key="3">
    <source>
        <dbReference type="ARBA" id="ARBA00022553"/>
    </source>
</evidence>
<dbReference type="EMBL" id="JASKHM010000016">
    <property type="protein sequence ID" value="MEQ4485628.1"/>
    <property type="molecule type" value="Genomic_DNA"/>
</dbReference>
<keyword evidence="2" id="KW-1003">Cell membrane</keyword>
<reference evidence="8 9" key="1">
    <citation type="journal article" date="2023" name="Genome Announc.">
        <title>Pan-Genome Analyses of the Genus Cohnella and Proposal of the Novel Species Cohnella silvisoli sp. nov., Isolated from Forest Soil.</title>
        <authorList>
            <person name="Wang C."/>
            <person name="Mao L."/>
            <person name="Bao G."/>
            <person name="Zhu H."/>
        </authorList>
    </citation>
    <scope>NUCLEOTIDE SEQUENCE [LARGE SCALE GENOMIC DNA]</scope>
    <source>
        <strain evidence="8 9">NL03-T5-1</strain>
    </source>
</reference>
<dbReference type="CDD" id="cd06225">
    <property type="entry name" value="HAMP"/>
    <property type="match status" value="1"/>
</dbReference>
<evidence type="ECO:0000313" key="8">
    <source>
        <dbReference type="EMBL" id="MEQ4485628.1"/>
    </source>
</evidence>
<evidence type="ECO:0000259" key="7">
    <source>
        <dbReference type="PROSITE" id="PS50885"/>
    </source>
</evidence>
<dbReference type="SMART" id="SM00304">
    <property type="entry name" value="HAMP"/>
    <property type="match status" value="1"/>
</dbReference>
<dbReference type="RefSeq" id="WP_232188073.1">
    <property type="nucleotide sequence ID" value="NZ_JAIOAP010000015.1"/>
</dbReference>
<protein>
    <submittedName>
        <fullName evidence="8">Histidine kinase</fullName>
    </submittedName>
</protein>
<evidence type="ECO:0000256" key="1">
    <source>
        <dbReference type="ARBA" id="ARBA00004651"/>
    </source>
</evidence>
<dbReference type="GO" id="GO:0016301">
    <property type="term" value="F:kinase activity"/>
    <property type="evidence" value="ECO:0007669"/>
    <property type="project" value="UniProtKB-KW"/>
</dbReference>
<evidence type="ECO:0000256" key="6">
    <source>
        <dbReference type="SAM" id="Phobius"/>
    </source>
</evidence>
<evidence type="ECO:0000256" key="2">
    <source>
        <dbReference type="ARBA" id="ARBA00022475"/>
    </source>
</evidence>
<comment type="caution">
    <text evidence="8">The sequence shown here is derived from an EMBL/GenBank/DDBJ whole genome shotgun (WGS) entry which is preliminary data.</text>
</comment>
<dbReference type="PANTHER" id="PTHR34220">
    <property type="entry name" value="SENSOR HISTIDINE KINASE YPDA"/>
    <property type="match status" value="1"/>
</dbReference>
<evidence type="ECO:0000256" key="5">
    <source>
        <dbReference type="ARBA" id="ARBA00023136"/>
    </source>
</evidence>
<organism evidence="8 9">
    <name type="scientific">Cohnella silvisoli</name>
    <dbReference type="NCBI Taxonomy" id="2873699"/>
    <lineage>
        <taxon>Bacteria</taxon>
        <taxon>Bacillati</taxon>
        <taxon>Bacillota</taxon>
        <taxon>Bacilli</taxon>
        <taxon>Bacillales</taxon>
        <taxon>Paenibacillaceae</taxon>
        <taxon>Cohnella</taxon>
    </lineage>
</organism>
<keyword evidence="4" id="KW-0808">Transferase</keyword>
<keyword evidence="6" id="KW-1133">Transmembrane helix</keyword>
<comment type="subcellular location">
    <subcellularLocation>
        <location evidence="1">Cell membrane</location>
        <topology evidence="1">Multi-pass membrane protein</topology>
    </subcellularLocation>
</comment>
<gene>
    <name evidence="8" type="ORF">QJS35_24890</name>
</gene>
<accession>A0ABV1L029</accession>
<name>A0ABV1L029_9BACL</name>
<keyword evidence="6" id="KW-0812">Transmembrane</keyword>
<dbReference type="InterPro" id="IPR010559">
    <property type="entry name" value="Sig_transdc_His_kin_internal"/>
</dbReference>
<keyword evidence="3" id="KW-0597">Phosphoprotein</keyword>
<dbReference type="InterPro" id="IPR003660">
    <property type="entry name" value="HAMP_dom"/>
</dbReference>
<proteinExistence type="predicted"/>
<dbReference type="InterPro" id="IPR036890">
    <property type="entry name" value="HATPase_C_sf"/>
</dbReference>
<dbReference type="Gene3D" id="6.10.340.10">
    <property type="match status" value="1"/>
</dbReference>
<feature type="domain" description="HAMP" evidence="7">
    <location>
        <begin position="308"/>
        <end position="360"/>
    </location>
</feature>